<dbReference type="InterPro" id="IPR006026">
    <property type="entry name" value="Peptidase_Metallo"/>
</dbReference>
<evidence type="ECO:0000256" key="1">
    <source>
        <dbReference type="ARBA" id="ARBA00023157"/>
    </source>
</evidence>
<evidence type="ECO:0000313" key="6">
    <source>
        <dbReference type="Proteomes" id="UP000580250"/>
    </source>
</evidence>
<dbReference type="PROSITE" id="PS51864">
    <property type="entry name" value="ASTACIN"/>
    <property type="match status" value="1"/>
</dbReference>
<dbReference type="PRINTS" id="PR00480">
    <property type="entry name" value="ASTACIN"/>
</dbReference>
<dbReference type="InterPro" id="IPR024079">
    <property type="entry name" value="MetalloPept_cat_dom_sf"/>
</dbReference>
<evidence type="ECO:0000313" key="5">
    <source>
        <dbReference type="EMBL" id="CAD2180082.1"/>
    </source>
</evidence>
<comment type="caution">
    <text evidence="5">The sequence shown here is derived from an EMBL/GenBank/DDBJ whole genome shotgun (WGS) entry which is preliminary data.</text>
</comment>
<evidence type="ECO:0000259" key="4">
    <source>
        <dbReference type="PROSITE" id="PS51864"/>
    </source>
</evidence>
<accession>A0A6V7VZ42</accession>
<organism evidence="5 6">
    <name type="scientific">Meloidogyne enterolobii</name>
    <name type="common">Root-knot nematode worm</name>
    <name type="synonym">Meloidogyne mayaguensis</name>
    <dbReference type="NCBI Taxonomy" id="390850"/>
    <lineage>
        <taxon>Eukaryota</taxon>
        <taxon>Metazoa</taxon>
        <taxon>Ecdysozoa</taxon>
        <taxon>Nematoda</taxon>
        <taxon>Chromadorea</taxon>
        <taxon>Rhabditida</taxon>
        <taxon>Tylenchina</taxon>
        <taxon>Tylenchomorpha</taxon>
        <taxon>Tylenchoidea</taxon>
        <taxon>Meloidogynidae</taxon>
        <taxon>Meloidogyninae</taxon>
        <taxon>Meloidogyne</taxon>
    </lineage>
</organism>
<dbReference type="AlphaFoldDB" id="A0A6V7VZ42"/>
<comment type="caution">
    <text evidence="2">Lacks conserved residue(s) required for the propagation of feature annotation.</text>
</comment>
<dbReference type="GO" id="GO:0004222">
    <property type="term" value="F:metalloendopeptidase activity"/>
    <property type="evidence" value="ECO:0007669"/>
    <property type="project" value="UniProtKB-UniRule"/>
</dbReference>
<name>A0A6V7VZ42_MELEN</name>
<keyword evidence="2 3" id="KW-0479">Metal-binding</keyword>
<dbReference type="PANTHER" id="PTHR10127">
    <property type="entry name" value="DISCOIDIN, CUB, EGF, LAMININ , AND ZINC METALLOPROTEASE DOMAIN CONTAINING"/>
    <property type="match status" value="1"/>
</dbReference>
<evidence type="ECO:0000256" key="2">
    <source>
        <dbReference type="PROSITE-ProRule" id="PRU01211"/>
    </source>
</evidence>
<gene>
    <name evidence="5" type="ORF">MENT_LOCUS32137</name>
</gene>
<sequence>MLIIFLNELINLNYSYICYRIFNSIMVFNFLVKICQANYAGNSLGSLNDADFANAENLSKEELYREMTSEEKEWVYRSEIRWASERNKIVDSSFRSKRNGVSRSQKLWPNGRIPYMISSQYTPHERALLAKAVKQYHDRSCVRFVARTPADGDYLFVGKVDGCFSEVGKTSGVQVLSLDNGCMDYSTIIHEIMHVVGFYHEHERWDRDQYIDIIWHNIDKGSNKIFKIFLQSIEYFKIII</sequence>
<dbReference type="OrthoDB" id="291007at2759"/>
<keyword evidence="2 3" id="KW-0862">Zinc</keyword>
<keyword evidence="2 3" id="KW-0378">Hydrolase</keyword>
<dbReference type="GO" id="GO:0008270">
    <property type="term" value="F:zinc ion binding"/>
    <property type="evidence" value="ECO:0007669"/>
    <property type="project" value="UniProtKB-UniRule"/>
</dbReference>
<keyword evidence="2 3" id="KW-0645">Protease</keyword>
<evidence type="ECO:0000256" key="3">
    <source>
        <dbReference type="RuleBase" id="RU361183"/>
    </source>
</evidence>
<protein>
    <recommendedName>
        <fullName evidence="3">Metalloendopeptidase</fullName>
        <ecNumber evidence="3">3.4.24.-</ecNumber>
    </recommendedName>
</protein>
<dbReference type="GO" id="GO:0006508">
    <property type="term" value="P:proteolysis"/>
    <property type="evidence" value="ECO:0007669"/>
    <property type="project" value="UniProtKB-KW"/>
</dbReference>
<feature type="binding site" evidence="2">
    <location>
        <position position="200"/>
    </location>
    <ligand>
        <name>Zn(2+)</name>
        <dbReference type="ChEBI" id="CHEBI:29105"/>
        <note>catalytic</note>
    </ligand>
</feature>
<dbReference type="EMBL" id="CAJEWN010000361">
    <property type="protein sequence ID" value="CAD2180082.1"/>
    <property type="molecule type" value="Genomic_DNA"/>
</dbReference>
<dbReference type="SUPFAM" id="SSF55486">
    <property type="entry name" value="Metalloproteases ('zincins'), catalytic domain"/>
    <property type="match status" value="1"/>
</dbReference>
<keyword evidence="2 3" id="KW-0482">Metalloprotease</keyword>
<dbReference type="PANTHER" id="PTHR10127:SF827">
    <property type="entry name" value="ZINC METALLOPROTEINASE NAS-7"/>
    <property type="match status" value="1"/>
</dbReference>
<dbReference type="EC" id="3.4.24.-" evidence="3"/>
<dbReference type="Pfam" id="PF01400">
    <property type="entry name" value="Astacin"/>
    <property type="match status" value="1"/>
</dbReference>
<feature type="binding site" evidence="2">
    <location>
        <position position="194"/>
    </location>
    <ligand>
        <name>Zn(2+)</name>
        <dbReference type="ChEBI" id="CHEBI:29105"/>
        <note>catalytic</note>
    </ligand>
</feature>
<dbReference type="Proteomes" id="UP000580250">
    <property type="component" value="Unassembled WGS sequence"/>
</dbReference>
<dbReference type="InterPro" id="IPR001506">
    <property type="entry name" value="Peptidase_M12A"/>
</dbReference>
<feature type="binding site" evidence="2">
    <location>
        <position position="190"/>
    </location>
    <ligand>
        <name>Zn(2+)</name>
        <dbReference type="ChEBI" id="CHEBI:29105"/>
        <note>catalytic</note>
    </ligand>
</feature>
<reference evidence="5 6" key="1">
    <citation type="submission" date="2020-08" db="EMBL/GenBank/DDBJ databases">
        <authorList>
            <person name="Koutsovoulos G."/>
            <person name="Danchin GJ E."/>
        </authorList>
    </citation>
    <scope>NUCLEOTIDE SEQUENCE [LARGE SCALE GENOMIC DNA]</scope>
</reference>
<feature type="active site" evidence="2">
    <location>
        <position position="191"/>
    </location>
</feature>
<dbReference type="Gene3D" id="3.40.390.10">
    <property type="entry name" value="Collagenase (Catalytic Domain)"/>
    <property type="match status" value="1"/>
</dbReference>
<keyword evidence="1" id="KW-1015">Disulfide bond</keyword>
<comment type="cofactor">
    <cofactor evidence="2 3">
        <name>Zn(2+)</name>
        <dbReference type="ChEBI" id="CHEBI:29105"/>
    </cofactor>
    <text evidence="2 3">Binds 1 zinc ion per subunit.</text>
</comment>
<dbReference type="SMART" id="SM00235">
    <property type="entry name" value="ZnMc"/>
    <property type="match status" value="1"/>
</dbReference>
<feature type="domain" description="Peptidase M12A" evidence="4">
    <location>
        <begin position="99"/>
        <end position="240"/>
    </location>
</feature>
<proteinExistence type="predicted"/>